<organism evidence="8 9">
    <name type="scientific">Nocardia salmonicida</name>
    <dbReference type="NCBI Taxonomy" id="53431"/>
    <lineage>
        <taxon>Bacteria</taxon>
        <taxon>Bacillati</taxon>
        <taxon>Actinomycetota</taxon>
        <taxon>Actinomycetes</taxon>
        <taxon>Mycobacteriales</taxon>
        <taxon>Nocardiaceae</taxon>
        <taxon>Nocardia</taxon>
    </lineage>
</organism>
<gene>
    <name evidence="8" type="ORF">OG308_24050</name>
</gene>
<dbReference type="EMBL" id="CP109527">
    <property type="protein sequence ID" value="WTY34375.1"/>
    <property type="molecule type" value="Genomic_DNA"/>
</dbReference>
<feature type="region of interest" description="Disordered" evidence="7">
    <location>
        <begin position="258"/>
        <end position="281"/>
    </location>
</feature>
<dbReference type="InterPro" id="IPR051683">
    <property type="entry name" value="Enoyl-CoA_Hydratase/Isomerase"/>
</dbReference>
<dbReference type="InterPro" id="IPR029045">
    <property type="entry name" value="ClpP/crotonase-like_dom_sf"/>
</dbReference>
<keyword evidence="3" id="KW-0443">Lipid metabolism</keyword>
<accession>A0ABZ1N331</accession>
<keyword evidence="3" id="KW-0276">Fatty acid metabolism</keyword>
<comment type="function">
    <text evidence="1">Could possibly oxidize fatty acids using specific components.</text>
</comment>
<dbReference type="CDD" id="cd06558">
    <property type="entry name" value="crotonase-like"/>
    <property type="match status" value="1"/>
</dbReference>
<keyword evidence="9" id="KW-1185">Reference proteome</keyword>
<evidence type="ECO:0000256" key="3">
    <source>
        <dbReference type="ARBA" id="ARBA00022832"/>
    </source>
</evidence>
<evidence type="ECO:0000256" key="7">
    <source>
        <dbReference type="SAM" id="MobiDB-lite"/>
    </source>
</evidence>
<comment type="catalytic activity">
    <reaction evidence="4">
        <text>a (3S)-3-hydroxyacyl-CoA = a (2E)-enoyl-CoA + H2O</text>
        <dbReference type="Rhea" id="RHEA:16105"/>
        <dbReference type="ChEBI" id="CHEBI:15377"/>
        <dbReference type="ChEBI" id="CHEBI:57318"/>
        <dbReference type="ChEBI" id="CHEBI:58856"/>
        <dbReference type="EC" id="4.2.1.17"/>
    </reaction>
</comment>
<evidence type="ECO:0000313" key="9">
    <source>
        <dbReference type="Proteomes" id="UP001621418"/>
    </source>
</evidence>
<name>A0ABZ1N331_9NOCA</name>
<evidence type="ECO:0000313" key="8">
    <source>
        <dbReference type="EMBL" id="WTY34375.1"/>
    </source>
</evidence>
<comment type="similarity">
    <text evidence="2 6">Belongs to the enoyl-CoA hydratase/isomerase family.</text>
</comment>
<protein>
    <submittedName>
        <fullName evidence="8">Enoyl-CoA hydratase-related protein</fullName>
    </submittedName>
</protein>
<reference evidence="8 9" key="1">
    <citation type="submission" date="2022-10" db="EMBL/GenBank/DDBJ databases">
        <title>The complete genomes of actinobacterial strains from the NBC collection.</title>
        <authorList>
            <person name="Joergensen T.S."/>
            <person name="Alvarez Arevalo M."/>
            <person name="Sterndorff E.B."/>
            <person name="Faurdal D."/>
            <person name="Vuksanovic O."/>
            <person name="Mourched A.-S."/>
            <person name="Charusanti P."/>
            <person name="Shaw S."/>
            <person name="Blin K."/>
            <person name="Weber T."/>
        </authorList>
    </citation>
    <scope>NUCLEOTIDE SEQUENCE [LARGE SCALE GENOMIC DNA]</scope>
    <source>
        <strain evidence="8 9">NBC_01413</strain>
    </source>
</reference>
<dbReference type="RefSeq" id="WP_405146693.1">
    <property type="nucleotide sequence ID" value="NZ_CP109527.1"/>
</dbReference>
<dbReference type="Proteomes" id="UP001621418">
    <property type="component" value="Chromosome"/>
</dbReference>
<comment type="catalytic activity">
    <reaction evidence="5">
        <text>a 4-saturated-(3S)-3-hydroxyacyl-CoA = a (3E)-enoyl-CoA + H2O</text>
        <dbReference type="Rhea" id="RHEA:20724"/>
        <dbReference type="ChEBI" id="CHEBI:15377"/>
        <dbReference type="ChEBI" id="CHEBI:58521"/>
        <dbReference type="ChEBI" id="CHEBI:137480"/>
        <dbReference type="EC" id="4.2.1.17"/>
    </reaction>
</comment>
<dbReference type="PROSITE" id="PS00166">
    <property type="entry name" value="ENOYL_COA_HYDRATASE"/>
    <property type="match status" value="1"/>
</dbReference>
<dbReference type="InterPro" id="IPR018376">
    <property type="entry name" value="Enoyl-CoA_hyd/isom_CS"/>
</dbReference>
<evidence type="ECO:0000256" key="1">
    <source>
        <dbReference type="ARBA" id="ARBA00002994"/>
    </source>
</evidence>
<dbReference type="Gene3D" id="3.90.226.10">
    <property type="entry name" value="2-enoyl-CoA Hydratase, Chain A, domain 1"/>
    <property type="match status" value="1"/>
</dbReference>
<dbReference type="PANTHER" id="PTHR42964:SF1">
    <property type="entry name" value="POLYKETIDE BIOSYNTHESIS ENOYL-COA HYDRATASE PKSH-RELATED"/>
    <property type="match status" value="1"/>
</dbReference>
<dbReference type="InterPro" id="IPR001753">
    <property type="entry name" value="Enoyl-CoA_hydra/iso"/>
</dbReference>
<evidence type="ECO:0000256" key="4">
    <source>
        <dbReference type="ARBA" id="ARBA00023709"/>
    </source>
</evidence>
<evidence type="ECO:0000256" key="2">
    <source>
        <dbReference type="ARBA" id="ARBA00005254"/>
    </source>
</evidence>
<proteinExistence type="inferred from homology"/>
<evidence type="ECO:0000256" key="5">
    <source>
        <dbReference type="ARBA" id="ARBA00023717"/>
    </source>
</evidence>
<dbReference type="SUPFAM" id="SSF52096">
    <property type="entry name" value="ClpP/crotonase"/>
    <property type="match status" value="1"/>
</dbReference>
<evidence type="ECO:0000256" key="6">
    <source>
        <dbReference type="RuleBase" id="RU003707"/>
    </source>
</evidence>
<sequence>MTNSRRWQEIDVTQPMDGLRYEKDGHIAVLTLDRPEAGNAVRAAMHAPLRAIWEDVRVDQAVRAVVVTGAGDRHFCTGMDVGGDDAAAKTVGNGPLDQEVLLTARQNRVWKPVIAAVNGTVAGGGLHFVVDADIVVAAPHATFLDTHVNLGIVGGLENIGLAKRLPIGTALRMSLQGRDFRLGAERAYQLGLVDELATEGTAAAVATEIARSVAANSPVAVARTQEAIWSSLESGYQQALTYAWSLIRVHWGHPDAHEGPRAFGQRRAPQWNPDPNATAGQ</sequence>
<dbReference type="PANTHER" id="PTHR42964">
    <property type="entry name" value="ENOYL-COA HYDRATASE"/>
    <property type="match status" value="1"/>
</dbReference>
<dbReference type="Pfam" id="PF00378">
    <property type="entry name" value="ECH_1"/>
    <property type="match status" value="1"/>
</dbReference>